<organism evidence="1 2">
    <name type="scientific">Paraburkholderia fungorum</name>
    <dbReference type="NCBI Taxonomy" id="134537"/>
    <lineage>
        <taxon>Bacteria</taxon>
        <taxon>Pseudomonadati</taxon>
        <taxon>Pseudomonadota</taxon>
        <taxon>Betaproteobacteria</taxon>
        <taxon>Burkholderiales</taxon>
        <taxon>Burkholderiaceae</taxon>
        <taxon>Paraburkholderia</taxon>
    </lineage>
</organism>
<accession>A0A1H1IJ88</accession>
<keyword evidence="2" id="KW-1185">Reference proteome</keyword>
<dbReference type="EMBL" id="FNKP01000002">
    <property type="protein sequence ID" value="SDR37386.1"/>
    <property type="molecule type" value="Genomic_DNA"/>
</dbReference>
<evidence type="ECO:0000313" key="1">
    <source>
        <dbReference type="EMBL" id="SDR37386.1"/>
    </source>
</evidence>
<evidence type="ECO:0000313" key="2">
    <source>
        <dbReference type="Proteomes" id="UP000183487"/>
    </source>
</evidence>
<name>A0A1H1IJ88_9BURK</name>
<dbReference type="Proteomes" id="UP000183487">
    <property type="component" value="Unassembled WGS sequence"/>
</dbReference>
<reference evidence="2" key="1">
    <citation type="submission" date="2016-10" db="EMBL/GenBank/DDBJ databases">
        <authorList>
            <person name="Varghese N."/>
        </authorList>
    </citation>
    <scope>NUCLEOTIDE SEQUENCE [LARGE SCALE GENOMIC DNA]</scope>
    <source>
        <strain evidence="2">GAS106B</strain>
    </source>
</reference>
<sequence length="65" mass="7546">MTTPWKSCAEPPEKDGYYEVERLFKDGGQLWPPEPIRWSGQWEVNKGSDIMPYDRYRPIGVGDGE</sequence>
<protein>
    <submittedName>
        <fullName evidence="1">Uncharacterized protein</fullName>
    </submittedName>
</protein>
<dbReference type="AlphaFoldDB" id="A0A1H1IJ88"/>
<proteinExistence type="predicted"/>
<gene>
    <name evidence="1" type="ORF">SAMN05443245_5218</name>
</gene>